<comment type="caution">
    <text evidence="1">The sequence shown here is derived from an EMBL/GenBank/DDBJ whole genome shotgun (WGS) entry which is preliminary data.</text>
</comment>
<reference evidence="1" key="1">
    <citation type="journal article" date="2015" name="Nature">
        <title>Complex archaea that bridge the gap between prokaryotes and eukaryotes.</title>
        <authorList>
            <person name="Spang A."/>
            <person name="Saw J.H."/>
            <person name="Jorgensen S.L."/>
            <person name="Zaremba-Niedzwiedzka K."/>
            <person name="Martijn J."/>
            <person name="Lind A.E."/>
            <person name="van Eijk R."/>
            <person name="Schleper C."/>
            <person name="Guy L."/>
            <person name="Ettema T.J."/>
        </authorList>
    </citation>
    <scope>NUCLEOTIDE SEQUENCE</scope>
</reference>
<organism evidence="1">
    <name type="scientific">marine sediment metagenome</name>
    <dbReference type="NCBI Taxonomy" id="412755"/>
    <lineage>
        <taxon>unclassified sequences</taxon>
        <taxon>metagenomes</taxon>
        <taxon>ecological metagenomes</taxon>
    </lineage>
</organism>
<sequence length="35" mass="3894">MSGLVDKSKRGIYELSQTGSELLKVPNQVDVYIPK</sequence>
<dbReference type="AlphaFoldDB" id="A0A0F9HVN0"/>
<dbReference type="EMBL" id="LAZR01021331">
    <property type="protein sequence ID" value="KKL85710.1"/>
    <property type="molecule type" value="Genomic_DNA"/>
</dbReference>
<accession>A0A0F9HVN0</accession>
<evidence type="ECO:0000313" key="1">
    <source>
        <dbReference type="EMBL" id="KKL85710.1"/>
    </source>
</evidence>
<protein>
    <submittedName>
        <fullName evidence="1">Uncharacterized protein</fullName>
    </submittedName>
</protein>
<name>A0A0F9HVN0_9ZZZZ</name>
<gene>
    <name evidence="1" type="ORF">LCGC14_1952020</name>
</gene>
<proteinExistence type="predicted"/>